<feature type="transmembrane region" description="Helical" evidence="1">
    <location>
        <begin position="41"/>
        <end position="62"/>
    </location>
</feature>
<feature type="domain" description="Oxidoreductase molybdopterin-binding" evidence="2">
    <location>
        <begin position="239"/>
        <end position="369"/>
    </location>
</feature>
<protein>
    <submittedName>
        <fullName evidence="3">Molybdopterin-dependent oxidoreductase</fullName>
    </submittedName>
</protein>
<keyword evidence="1" id="KW-0472">Membrane</keyword>
<evidence type="ECO:0000313" key="3">
    <source>
        <dbReference type="EMBL" id="GAA3690419.1"/>
    </source>
</evidence>
<dbReference type="InterPro" id="IPR036374">
    <property type="entry name" value="OxRdtase_Mopterin-bd_sf"/>
</dbReference>
<sequence length="370" mass="39931">MLGIAFGVCFLTGLLSALQYEPLTWLPWPASPPWLYRITQGVHVATGTACLPLITIKLWSVYPNLFRFPPVRSLQHGFERGSIAVLVAASLVQLATGFFNALNWYPFGWDFVVVHRYLAYVVIGALLLHIGIKLPDIVYGLRAKLADADVLTEIPWDENPVSHSIAGDVPPPPTPGLSRRGVLAASGIGVGIVVATSVGQTVTPLEPIGLLAIRRWRQGPQRVPVNRTSEQAGIREAATAPDWTLQVTGAQPYVITLADLAAAELTEDRLPINCVEGWSVGATWRGLRLLDLVVRAGGGPRSSVRVVSLEQGGIFTSSVIGGAQLGRALLATHLNGERLDLDHGYPLRLIAPNRAGVLNTKWLSRVEVRA</sequence>
<dbReference type="Pfam" id="PF00174">
    <property type="entry name" value="Oxidored_molyb"/>
    <property type="match status" value="1"/>
</dbReference>
<dbReference type="PANTHER" id="PTHR43032">
    <property type="entry name" value="PROTEIN-METHIONINE-SULFOXIDE REDUCTASE"/>
    <property type="match status" value="1"/>
</dbReference>
<keyword evidence="1" id="KW-0812">Transmembrane</keyword>
<name>A0ABP7CL16_9ACTN</name>
<dbReference type="PANTHER" id="PTHR43032:SF2">
    <property type="entry name" value="BLL0505 PROTEIN"/>
    <property type="match status" value="1"/>
</dbReference>
<feature type="transmembrane region" description="Helical" evidence="1">
    <location>
        <begin position="83"/>
        <end position="105"/>
    </location>
</feature>
<evidence type="ECO:0000256" key="1">
    <source>
        <dbReference type="SAM" id="Phobius"/>
    </source>
</evidence>
<dbReference type="Gene3D" id="3.90.420.10">
    <property type="entry name" value="Oxidoreductase, molybdopterin-binding domain"/>
    <property type="match status" value="1"/>
</dbReference>
<dbReference type="CDD" id="cd00321">
    <property type="entry name" value="SO_family_Moco"/>
    <property type="match status" value="1"/>
</dbReference>
<dbReference type="Proteomes" id="UP001500051">
    <property type="component" value="Unassembled WGS sequence"/>
</dbReference>
<dbReference type="InterPro" id="IPR000572">
    <property type="entry name" value="OxRdtase_Mopterin-bd_dom"/>
</dbReference>
<evidence type="ECO:0000313" key="4">
    <source>
        <dbReference type="Proteomes" id="UP001500051"/>
    </source>
</evidence>
<feature type="transmembrane region" description="Helical" evidence="1">
    <location>
        <begin position="117"/>
        <end position="134"/>
    </location>
</feature>
<keyword evidence="4" id="KW-1185">Reference proteome</keyword>
<reference evidence="4" key="1">
    <citation type="journal article" date="2019" name="Int. J. Syst. Evol. Microbiol.">
        <title>The Global Catalogue of Microorganisms (GCM) 10K type strain sequencing project: providing services to taxonomists for standard genome sequencing and annotation.</title>
        <authorList>
            <consortium name="The Broad Institute Genomics Platform"/>
            <consortium name="The Broad Institute Genome Sequencing Center for Infectious Disease"/>
            <person name="Wu L."/>
            <person name="Ma J."/>
        </authorList>
    </citation>
    <scope>NUCLEOTIDE SEQUENCE [LARGE SCALE GENOMIC DNA]</scope>
    <source>
        <strain evidence="4">JCM 16548</strain>
    </source>
</reference>
<proteinExistence type="predicted"/>
<dbReference type="EMBL" id="BAAAYX010000002">
    <property type="protein sequence ID" value="GAA3690419.1"/>
    <property type="molecule type" value="Genomic_DNA"/>
</dbReference>
<organism evidence="3 4">
    <name type="scientific">Microlunatus aurantiacus</name>
    <dbReference type="NCBI Taxonomy" id="446786"/>
    <lineage>
        <taxon>Bacteria</taxon>
        <taxon>Bacillati</taxon>
        <taxon>Actinomycetota</taxon>
        <taxon>Actinomycetes</taxon>
        <taxon>Propionibacteriales</taxon>
        <taxon>Propionibacteriaceae</taxon>
        <taxon>Microlunatus</taxon>
    </lineage>
</organism>
<comment type="caution">
    <text evidence="3">The sequence shown here is derived from an EMBL/GenBank/DDBJ whole genome shotgun (WGS) entry which is preliminary data.</text>
</comment>
<gene>
    <name evidence="3" type="ORF">GCM10022204_01630</name>
</gene>
<accession>A0ABP7CL16</accession>
<keyword evidence="1" id="KW-1133">Transmembrane helix</keyword>
<dbReference type="SUPFAM" id="SSF56524">
    <property type="entry name" value="Oxidoreductase molybdopterin-binding domain"/>
    <property type="match status" value="1"/>
</dbReference>
<evidence type="ECO:0000259" key="2">
    <source>
        <dbReference type="Pfam" id="PF00174"/>
    </source>
</evidence>